<feature type="transmembrane region" description="Helical" evidence="1">
    <location>
        <begin position="30"/>
        <end position="49"/>
    </location>
</feature>
<reference evidence="3 4" key="1">
    <citation type="submission" date="2021-06" db="EMBL/GenBank/DDBJ databases">
        <authorList>
            <person name="Pan X."/>
        </authorList>
    </citation>
    <scope>NUCLEOTIDE SEQUENCE [LARGE SCALE GENOMIC DNA]</scope>
    <source>
        <strain evidence="3 4">4503</strain>
    </source>
</reference>
<keyword evidence="4" id="KW-1185">Reference proteome</keyword>
<evidence type="ECO:0000256" key="2">
    <source>
        <dbReference type="SAM" id="SignalP"/>
    </source>
</evidence>
<comment type="caution">
    <text evidence="3">The sequence shown here is derived from an EMBL/GenBank/DDBJ whole genome shotgun (WGS) entry which is preliminary data.</text>
</comment>
<keyword evidence="2" id="KW-0732">Signal</keyword>
<gene>
    <name evidence="3" type="ORF">KN815_21740</name>
</gene>
<feature type="chain" id="PRO_5045482203" evidence="2">
    <location>
        <begin position="23"/>
        <end position="55"/>
    </location>
</feature>
<dbReference type="EMBL" id="JAHLEM010000237">
    <property type="protein sequence ID" value="MBU3866592.1"/>
    <property type="molecule type" value="Genomic_DNA"/>
</dbReference>
<keyword evidence="1" id="KW-0472">Membrane</keyword>
<protein>
    <submittedName>
        <fullName evidence="3">Uncharacterized protein</fullName>
    </submittedName>
</protein>
<keyword evidence="1" id="KW-0812">Transmembrane</keyword>
<accession>A0ABS6CI34</accession>
<dbReference type="Proteomes" id="UP000720508">
    <property type="component" value="Unassembled WGS sequence"/>
</dbReference>
<dbReference type="RefSeq" id="WP_216343619.1">
    <property type="nucleotide sequence ID" value="NZ_JAHLEM010000237.1"/>
</dbReference>
<evidence type="ECO:0000256" key="1">
    <source>
        <dbReference type="SAM" id="Phobius"/>
    </source>
</evidence>
<evidence type="ECO:0000313" key="4">
    <source>
        <dbReference type="Proteomes" id="UP000720508"/>
    </source>
</evidence>
<keyword evidence="1" id="KW-1133">Transmembrane helix</keyword>
<evidence type="ECO:0000313" key="3">
    <source>
        <dbReference type="EMBL" id="MBU3866592.1"/>
    </source>
</evidence>
<proteinExistence type="predicted"/>
<organism evidence="3 4">
    <name type="scientific">Streptomyces niphimycinicus</name>
    <dbReference type="NCBI Taxonomy" id="2842201"/>
    <lineage>
        <taxon>Bacteria</taxon>
        <taxon>Bacillati</taxon>
        <taxon>Actinomycetota</taxon>
        <taxon>Actinomycetes</taxon>
        <taxon>Kitasatosporales</taxon>
        <taxon>Streptomycetaceae</taxon>
        <taxon>Streptomyces</taxon>
    </lineage>
</organism>
<feature type="signal peptide" evidence="2">
    <location>
        <begin position="1"/>
        <end position="22"/>
    </location>
</feature>
<sequence>MKPLLWLVLTLAVLVNAASSLAFTGTEQIVVSVVTGLTAIGTATGLYLTRDRHAA</sequence>
<name>A0ABS6CI34_9ACTN</name>